<dbReference type="InterPro" id="IPR008927">
    <property type="entry name" value="6-PGluconate_DH-like_C_sf"/>
</dbReference>
<evidence type="ECO:0000313" key="3">
    <source>
        <dbReference type="EMBL" id="WNM27836.1"/>
    </source>
</evidence>
<dbReference type="InterPro" id="IPR037108">
    <property type="entry name" value="TM1727-like_C_sf"/>
</dbReference>
<organism evidence="3">
    <name type="scientific">Demequina capsici</name>
    <dbReference type="NCBI Taxonomy" id="3075620"/>
    <lineage>
        <taxon>Bacteria</taxon>
        <taxon>Bacillati</taxon>
        <taxon>Actinomycetota</taxon>
        <taxon>Actinomycetes</taxon>
        <taxon>Micrococcales</taxon>
        <taxon>Demequinaceae</taxon>
        <taxon>Demequina</taxon>
    </lineage>
</organism>
<dbReference type="PANTHER" id="PTHR40459">
    <property type="entry name" value="CONSERVED HYPOTHETICAL ALANINE AND LEUCINE RICH PROTEIN"/>
    <property type="match status" value="1"/>
</dbReference>
<dbReference type="Pfam" id="PF10727">
    <property type="entry name" value="Rossmann-like"/>
    <property type="match status" value="1"/>
</dbReference>
<dbReference type="InterPro" id="IPR019665">
    <property type="entry name" value="OxRdtase/DH_put_Rossmann_dom"/>
</dbReference>
<dbReference type="SUPFAM" id="SSF51735">
    <property type="entry name" value="NAD(P)-binding Rossmann-fold domains"/>
    <property type="match status" value="1"/>
</dbReference>
<sequence>MSEPSRRPGRLAIGVVGAGRVGAVLGALLREAGHEVVGASGASEASIDRIDTLLPGVPRMDPDQVVRASDLVLLTVPDDALQPLVAGLATLGAWREGQLVVHCAGRFGTSVLAEARRAGAIPLAIHPAMTFTGTSMDRARLRDSVFAVTAPAPVLPIAQALVVEMGAEPIVVAEADRPAYHAALVHGANHVVTAVSQASAVLARLGIDEPGRVLGPLTQASVEGALRDAPGSVATLTGPVVRGDSGTVAAHLAALVGSPETLAAYKAMARATADLAFAGGRLGADGYAAVIAALGLAPEDLEGPPRGGTDLEDR</sequence>
<evidence type="ECO:0000259" key="2">
    <source>
        <dbReference type="Pfam" id="PF10728"/>
    </source>
</evidence>
<accession>A0AA96FFX5</accession>
<evidence type="ECO:0000259" key="1">
    <source>
        <dbReference type="Pfam" id="PF10727"/>
    </source>
</evidence>
<protein>
    <submittedName>
        <fullName evidence="3">DUF2520 domain-containing protein</fullName>
    </submittedName>
</protein>
<dbReference type="Gene3D" id="3.40.50.720">
    <property type="entry name" value="NAD(P)-binding Rossmann-like Domain"/>
    <property type="match status" value="1"/>
</dbReference>
<dbReference type="KEGG" id="dcp:RN607_02180"/>
<gene>
    <name evidence="3" type="ORF">RN607_02180</name>
</gene>
<reference evidence="3" key="1">
    <citation type="submission" date="2023-09" db="EMBL/GenBank/DDBJ databases">
        <title>Demequina sp. a novel bacteria isolated from Capsicum annuum.</title>
        <authorList>
            <person name="Humaira Z."/>
            <person name="Lee J."/>
            <person name="Cho D."/>
        </authorList>
    </citation>
    <scope>NUCLEOTIDE SEQUENCE</scope>
    <source>
        <strain evidence="3">PMTSA13</strain>
    </source>
</reference>
<dbReference type="AlphaFoldDB" id="A0AA96FFX5"/>
<dbReference type="EMBL" id="CP134880">
    <property type="protein sequence ID" value="WNM27836.1"/>
    <property type="molecule type" value="Genomic_DNA"/>
</dbReference>
<name>A0AA96FFX5_9MICO</name>
<dbReference type="Gene3D" id="1.10.1040.20">
    <property type="entry name" value="ProC-like, C-terminal domain"/>
    <property type="match status" value="1"/>
</dbReference>
<proteinExistence type="predicted"/>
<dbReference type="SUPFAM" id="SSF48179">
    <property type="entry name" value="6-phosphogluconate dehydrogenase C-terminal domain-like"/>
    <property type="match status" value="1"/>
</dbReference>
<feature type="domain" description="DUF2520" evidence="2">
    <location>
        <begin position="145"/>
        <end position="272"/>
    </location>
</feature>
<dbReference type="Proteomes" id="UP001303408">
    <property type="component" value="Chromosome"/>
</dbReference>
<dbReference type="RefSeq" id="WP_313544025.1">
    <property type="nucleotide sequence ID" value="NZ_CP134880.1"/>
</dbReference>
<feature type="domain" description="Putative oxidoreductase/dehydrogenase Rossmann-like" evidence="1">
    <location>
        <begin position="6"/>
        <end position="127"/>
    </location>
</feature>
<dbReference type="PANTHER" id="PTHR40459:SF1">
    <property type="entry name" value="CONSERVED HYPOTHETICAL ALANINE AND LEUCINE RICH PROTEIN"/>
    <property type="match status" value="1"/>
</dbReference>
<dbReference type="InterPro" id="IPR036291">
    <property type="entry name" value="NAD(P)-bd_dom_sf"/>
</dbReference>
<dbReference type="InterPro" id="IPR018931">
    <property type="entry name" value="DUF2520"/>
</dbReference>
<dbReference type="Pfam" id="PF10728">
    <property type="entry name" value="DUF2520"/>
    <property type="match status" value="1"/>
</dbReference>